<dbReference type="InterPro" id="IPR046867">
    <property type="entry name" value="AldOxase/xan_DH_MoCoBD2"/>
</dbReference>
<dbReference type="Pfam" id="PF20256">
    <property type="entry name" value="MoCoBD_2"/>
    <property type="match status" value="2"/>
</dbReference>
<dbReference type="RefSeq" id="WP_069835415.1">
    <property type="nucleotide sequence ID" value="NZ_MDGQ01000005.1"/>
</dbReference>
<evidence type="ECO:0000313" key="3">
    <source>
        <dbReference type="EMBL" id="OEJ99952.1"/>
    </source>
</evidence>
<dbReference type="SMART" id="SM01008">
    <property type="entry name" value="Ald_Xan_dh_C"/>
    <property type="match status" value="1"/>
</dbReference>
<dbReference type="AlphaFoldDB" id="A0A1E5SLE9"/>
<comment type="caution">
    <text evidence="3">The sequence shown here is derived from an EMBL/GenBank/DDBJ whole genome shotgun (WGS) entry which is preliminary data.</text>
</comment>
<name>A0A1E5SLE9_9BACT</name>
<keyword evidence="1" id="KW-0472">Membrane</keyword>
<evidence type="ECO:0000256" key="1">
    <source>
        <dbReference type="SAM" id="Phobius"/>
    </source>
</evidence>
<dbReference type="Proteomes" id="UP000095552">
    <property type="component" value="Unassembled WGS sequence"/>
</dbReference>
<dbReference type="InterPro" id="IPR000674">
    <property type="entry name" value="Ald_Oxase/Xan_DH_a/b"/>
</dbReference>
<dbReference type="InterPro" id="IPR012368">
    <property type="entry name" value="OxRdtase_Mopterin-bd_su_IorB"/>
</dbReference>
<reference evidence="3 4" key="1">
    <citation type="submission" date="2016-08" db="EMBL/GenBank/DDBJ databases">
        <title>Draft genome of Fabibacter sp. strain SK-8.</title>
        <authorList>
            <person name="Wong S.-K."/>
            <person name="Hamasaki K."/>
            <person name="Yoshizawa S."/>
        </authorList>
    </citation>
    <scope>NUCLEOTIDE SEQUENCE [LARGE SCALE GENOMIC DNA]</scope>
    <source>
        <strain evidence="3 4">SK-8</strain>
    </source>
</reference>
<keyword evidence="1" id="KW-0812">Transmembrane</keyword>
<dbReference type="STRING" id="1563681.BFP71_10435"/>
<feature type="transmembrane region" description="Helical" evidence="1">
    <location>
        <begin position="12"/>
        <end position="32"/>
    </location>
</feature>
<dbReference type="PANTHER" id="PTHR47495">
    <property type="entry name" value="ALDEHYDE DEHYDROGENASE"/>
    <property type="match status" value="1"/>
</dbReference>
<feature type="domain" description="Aldehyde oxidase/xanthine dehydrogenase a/b hammerhead" evidence="2">
    <location>
        <begin position="210"/>
        <end position="296"/>
    </location>
</feature>
<dbReference type="EMBL" id="MDGQ01000005">
    <property type="protein sequence ID" value="OEJ99952.1"/>
    <property type="molecule type" value="Genomic_DNA"/>
</dbReference>
<dbReference type="PANTHER" id="PTHR47495:SF2">
    <property type="entry name" value="ALDEHYDE DEHYDROGENASE"/>
    <property type="match status" value="1"/>
</dbReference>
<dbReference type="Gene3D" id="3.90.1170.50">
    <property type="entry name" value="Aldehyde oxidase/xanthine dehydrogenase, a/b hammerhead"/>
    <property type="match status" value="1"/>
</dbReference>
<keyword evidence="1" id="KW-1133">Transmembrane helix</keyword>
<proteinExistence type="predicted"/>
<dbReference type="InterPro" id="IPR052516">
    <property type="entry name" value="N-heterocyclic_Hydroxylase"/>
</dbReference>
<accession>A0A1E5SLE9</accession>
<dbReference type="InterPro" id="IPR008274">
    <property type="entry name" value="AldOxase/xan_DH_MoCoBD1"/>
</dbReference>
<protein>
    <recommendedName>
        <fullName evidence="2">Aldehyde oxidase/xanthine dehydrogenase a/b hammerhead domain-containing protein</fullName>
    </recommendedName>
</protein>
<dbReference type="Gene3D" id="3.30.365.10">
    <property type="entry name" value="Aldehyde oxidase/xanthine dehydrogenase, molybdopterin binding domain"/>
    <property type="match status" value="4"/>
</dbReference>
<evidence type="ECO:0000313" key="4">
    <source>
        <dbReference type="Proteomes" id="UP000095552"/>
    </source>
</evidence>
<evidence type="ECO:0000259" key="2">
    <source>
        <dbReference type="SMART" id="SM01008"/>
    </source>
</evidence>
<dbReference type="PIRSF" id="PIRSF036389">
    <property type="entry name" value="IOR_B"/>
    <property type="match status" value="1"/>
</dbReference>
<organism evidence="3 4">
    <name type="scientific">Roseivirga misakiensis</name>
    <dbReference type="NCBI Taxonomy" id="1563681"/>
    <lineage>
        <taxon>Bacteria</taxon>
        <taxon>Pseudomonadati</taxon>
        <taxon>Bacteroidota</taxon>
        <taxon>Cytophagia</taxon>
        <taxon>Cytophagales</taxon>
        <taxon>Roseivirgaceae</taxon>
        <taxon>Roseivirga</taxon>
    </lineage>
</organism>
<dbReference type="Pfam" id="PF02738">
    <property type="entry name" value="MoCoBD_1"/>
    <property type="match status" value="1"/>
</dbReference>
<dbReference type="PROSITE" id="PS51318">
    <property type="entry name" value="TAT"/>
    <property type="match status" value="1"/>
</dbReference>
<dbReference type="InterPro" id="IPR037165">
    <property type="entry name" value="AldOxase/xan_DH_Mopterin-bd_sf"/>
</dbReference>
<keyword evidence="4" id="KW-1185">Reference proteome</keyword>
<dbReference type="InterPro" id="IPR006311">
    <property type="entry name" value="TAT_signal"/>
</dbReference>
<gene>
    <name evidence="3" type="ORF">BFP71_10435</name>
</gene>
<sequence length="722" mass="80061">MEANKLDRRRFLKVTGMASVMLAVGFDTLAFGSNDSSFKMLMPEDLIDGTQLNPYVSINTDGLVTIMAHVPELGQGISQGIPAIIAEELEVSMDQVKIIKASASRQYGRQSIGGSRSVRSLFMPMRQLGAATKAVLLEAASKKWGVQISACEAKDGIVYQKGTDKQLNYGELVTDASKLTLPKKPTLKTKKDFKIIGKTTPRPDLPAKVNGSADFGIDAKTEGLLYATIERCPTLQGKVKNYDADAAKSVKGVIDVMEVTRTVYGKKNTGIAVIAENYFAATEGRKKLNVSWDNAEFKNISTESMNKDMQNLSKEDGLEHVEKGDFKKSLTARGAKVKRVHYRLPHMAHSCMEPMNATVHVREDNTVEVWAPSQSPQVQRNFARQLGIADNEAESKIKVHLPYLGGGFGRRSMNDSLEECFQISKALRKPVKLIWSREDDTLQGPFRQTSYHQLTAVYNEDRVSLQHKLISPAITTQGRGSNGRVPFEVMEAINTHYDFDDISVRYTEYKNQIPIHWWRSVFGSTNAFPHESFIDEMAAELKVDPLEFRKDKLLLESRFVNVLKRLEKESNWSQKLGPNEGKGMAIVESFGSIVAHAVFLKKENGLVSIPKVVSVVDCGVFVNPDQVIAQTEGNIIYGLTAALKDAITFKDGAAEQDNFDTYRMLRMNEAPKDIQVHLMENDEAPGGVGEPGLPPIAPALTNAVFNLTGKRIRVLPFDLQKV</sequence>
<dbReference type="SUPFAM" id="SSF56003">
    <property type="entry name" value="Molybdenum cofactor-binding domain"/>
    <property type="match status" value="2"/>
</dbReference>
<dbReference type="GO" id="GO:0016491">
    <property type="term" value="F:oxidoreductase activity"/>
    <property type="evidence" value="ECO:0007669"/>
    <property type="project" value="InterPro"/>
</dbReference>